<evidence type="ECO:0000256" key="4">
    <source>
        <dbReference type="ARBA" id="ARBA00023125"/>
    </source>
</evidence>
<dbReference type="InterPro" id="IPR011039">
    <property type="entry name" value="TFIIF_interaction"/>
</dbReference>
<feature type="region of interest" description="Disordered" evidence="8">
    <location>
        <begin position="319"/>
        <end position="346"/>
    </location>
</feature>
<dbReference type="GO" id="GO:0032968">
    <property type="term" value="P:positive regulation of transcription elongation by RNA polymerase II"/>
    <property type="evidence" value="ECO:0007669"/>
    <property type="project" value="InterPro"/>
</dbReference>
<feature type="compositionally biased region" description="Low complexity" evidence="8">
    <location>
        <begin position="472"/>
        <end position="500"/>
    </location>
</feature>
<dbReference type="GO" id="GO:0003677">
    <property type="term" value="F:DNA binding"/>
    <property type="evidence" value="ECO:0007669"/>
    <property type="project" value="UniProtKB-KW"/>
</dbReference>
<protein>
    <recommendedName>
        <fullName evidence="7">Transcription initiation factor IIF subunit alpha</fullName>
    </recommendedName>
</protein>
<dbReference type="Proteomes" id="UP000235392">
    <property type="component" value="Unassembled WGS sequence"/>
</dbReference>
<proteinExistence type="inferred from homology"/>
<dbReference type="SUPFAM" id="SSF50916">
    <property type="entry name" value="Rap30/74 interaction domains"/>
    <property type="match status" value="1"/>
</dbReference>
<feature type="region of interest" description="Disordered" evidence="8">
    <location>
        <begin position="69"/>
        <end position="125"/>
    </location>
</feature>
<comment type="subcellular location">
    <subcellularLocation>
        <location evidence="1 7">Nucleus</location>
    </subcellularLocation>
</comment>
<sequence length="686" mass="74825">MQANTSKAGPADPKFTDYKLFVGHDSLRKSNILKFAPSSNRKIDLETFVPPIKLNRKDPWAIRKKAEEEKKRLLETTNEKEVKDEANDADMKVDPDTKAATASPNKPIRDESVIAPAPASQPKKTLPFKKKTKQVYIAADQSARMLKKEEYQSWLLEDGSTSGERWVGRYESAGAASGAYTTGSASTSSNNDASNYVLFRMAPDGGAFHVIPCHRFYRFTQRPNYDTLGADEAEAAYEKMQKPTTKEDVGRWFMRRRGTNLSSQSSSQNVNSSQTVKLEEDVKPFFDQSKVSLGTTSKLRSQVEIPSFINGRRNKFTAVQGSTSNFDDEQDRKPNFGQDGDFDEVDYDEQFDDDEEGAGNLNDEAMEEDELKELAEKMKREMLAAGKAGDDEREKEDVDMAKDGLFAEREDLTKEGKAVKKLLMRKGEDNVYDSDDEVRNPYASEEDESDFEEVVPPPPNGAIAVDTKDPGSRSGTPGPGSQPAGSSSKGGKSGTQGTSLKGDKAQSRPPSRSGTPSLPSHSRTNSATHPIIGHAFGVGTTDRSRATSPQLPSSNGPRSRPDSPVVTASLKLHSPKAASTTTTSNGKRKQHPNGAVASKEKKLNSGPAPPASTSPSGAAANSDQEPGAITKDQIINLIKLRPLTTKELLSHFKLQLKVESNKGLIFTLIREVANIVGGQLFIKDGL</sequence>
<dbReference type="AlphaFoldDB" id="A0A2N5SAL3"/>
<keyword evidence="5 7" id="KW-0804">Transcription</keyword>
<dbReference type="GO" id="GO:0001096">
    <property type="term" value="F:TFIIF-class transcription factor complex binding"/>
    <property type="evidence" value="ECO:0007669"/>
    <property type="project" value="TreeGrafter"/>
</dbReference>
<feature type="compositionally biased region" description="Low complexity" evidence="8">
    <location>
        <begin position="613"/>
        <end position="622"/>
    </location>
</feature>
<feature type="compositionally biased region" description="Acidic residues" evidence="8">
    <location>
        <begin position="444"/>
        <end position="453"/>
    </location>
</feature>
<keyword evidence="4 7" id="KW-0238">DNA-binding</keyword>
<dbReference type="PANTHER" id="PTHR13011:SF0">
    <property type="entry name" value="GENERAL TRANSCRIPTION FACTOR IIF SUBUNIT 1"/>
    <property type="match status" value="1"/>
</dbReference>
<dbReference type="InterPro" id="IPR008851">
    <property type="entry name" value="TFIIF-alpha"/>
</dbReference>
<evidence type="ECO:0000256" key="5">
    <source>
        <dbReference type="ARBA" id="ARBA00023163"/>
    </source>
</evidence>
<evidence type="ECO:0000256" key="2">
    <source>
        <dbReference type="ARBA" id="ARBA00005249"/>
    </source>
</evidence>
<dbReference type="GO" id="GO:0006367">
    <property type="term" value="P:transcription initiation at RNA polymerase II promoter"/>
    <property type="evidence" value="ECO:0007669"/>
    <property type="project" value="InterPro"/>
</dbReference>
<feature type="compositionally biased region" description="Basic and acidic residues" evidence="8">
    <location>
        <begin position="69"/>
        <end position="97"/>
    </location>
</feature>
<feature type="region of interest" description="Disordered" evidence="8">
    <location>
        <begin position="384"/>
        <end position="627"/>
    </location>
</feature>
<dbReference type="EMBL" id="PGCI01000969">
    <property type="protein sequence ID" value="PLW10286.1"/>
    <property type="molecule type" value="Genomic_DNA"/>
</dbReference>
<comment type="similarity">
    <text evidence="2 7">Belongs to the TFIIF alpha subunit family.</text>
</comment>
<organism evidence="9 10">
    <name type="scientific">Puccinia coronata f. sp. avenae</name>
    <dbReference type="NCBI Taxonomy" id="200324"/>
    <lineage>
        <taxon>Eukaryota</taxon>
        <taxon>Fungi</taxon>
        <taxon>Dikarya</taxon>
        <taxon>Basidiomycota</taxon>
        <taxon>Pucciniomycotina</taxon>
        <taxon>Pucciniomycetes</taxon>
        <taxon>Pucciniales</taxon>
        <taxon>Pucciniaceae</taxon>
        <taxon>Puccinia</taxon>
    </lineage>
</organism>
<dbReference type="GO" id="GO:0005674">
    <property type="term" value="C:transcription factor TFIIF complex"/>
    <property type="evidence" value="ECO:0007669"/>
    <property type="project" value="TreeGrafter"/>
</dbReference>
<evidence type="ECO:0000256" key="1">
    <source>
        <dbReference type="ARBA" id="ARBA00004123"/>
    </source>
</evidence>
<keyword evidence="6 7" id="KW-0539">Nucleus</keyword>
<dbReference type="PANTHER" id="PTHR13011">
    <property type="entry name" value="TFIIF-ALPHA"/>
    <property type="match status" value="1"/>
</dbReference>
<reference evidence="9 10" key="1">
    <citation type="submission" date="2017-11" db="EMBL/GenBank/DDBJ databases">
        <title>De novo assembly and phasing of dikaryotic genomes from two isolates of Puccinia coronata f. sp. avenae, the causal agent of oat crown rust.</title>
        <authorList>
            <person name="Miller M.E."/>
            <person name="Zhang Y."/>
            <person name="Omidvar V."/>
            <person name="Sperschneider J."/>
            <person name="Schwessinger B."/>
            <person name="Raley C."/>
            <person name="Palmer J.M."/>
            <person name="Garnica D."/>
            <person name="Upadhyaya N."/>
            <person name="Rathjen J."/>
            <person name="Taylor J.M."/>
            <person name="Park R.F."/>
            <person name="Dodds P.N."/>
            <person name="Hirsch C.D."/>
            <person name="Kianian S.F."/>
            <person name="Figueroa M."/>
        </authorList>
    </citation>
    <scope>NUCLEOTIDE SEQUENCE [LARGE SCALE GENOMIC DNA]</scope>
    <source>
        <strain evidence="9">12SD80</strain>
    </source>
</reference>
<evidence type="ECO:0000256" key="7">
    <source>
        <dbReference type="RuleBase" id="RU366044"/>
    </source>
</evidence>
<comment type="function">
    <text evidence="7">TFIIF is a general transcription initiation factor that binds to RNA polymerase II and helps to recruit it to the initiation complex in collaboration with TFIIB. It promotes transcription elongation.</text>
</comment>
<name>A0A2N5SAL3_9BASI</name>
<gene>
    <name evidence="9" type="ORF">PCASD_24893</name>
</gene>
<evidence type="ECO:0000313" key="9">
    <source>
        <dbReference type="EMBL" id="PLW10286.1"/>
    </source>
</evidence>
<comment type="caution">
    <text evidence="9">The sequence shown here is derived from an EMBL/GenBank/DDBJ whole genome shotgun (WGS) entry which is preliminary data.</text>
</comment>
<feature type="compositionally biased region" description="Basic and acidic residues" evidence="8">
    <location>
        <begin position="384"/>
        <end position="418"/>
    </location>
</feature>
<accession>A0A2N5SAL3</accession>
<dbReference type="GO" id="GO:0016251">
    <property type="term" value="F:RNA polymerase II general transcription initiation factor activity"/>
    <property type="evidence" value="ECO:0007669"/>
    <property type="project" value="TreeGrafter"/>
</dbReference>
<keyword evidence="3 7" id="KW-0805">Transcription regulation</keyword>
<feature type="compositionally biased region" description="Polar residues" evidence="8">
    <location>
        <begin position="546"/>
        <end position="557"/>
    </location>
</feature>
<evidence type="ECO:0000313" key="10">
    <source>
        <dbReference type="Proteomes" id="UP000235392"/>
    </source>
</evidence>
<evidence type="ECO:0000256" key="8">
    <source>
        <dbReference type="SAM" id="MobiDB-lite"/>
    </source>
</evidence>
<evidence type="ECO:0000256" key="3">
    <source>
        <dbReference type="ARBA" id="ARBA00023015"/>
    </source>
</evidence>
<evidence type="ECO:0000256" key="6">
    <source>
        <dbReference type="ARBA" id="ARBA00023242"/>
    </source>
</evidence>
<dbReference type="Pfam" id="PF05793">
    <property type="entry name" value="TFIIF_alpha"/>
    <property type="match status" value="1"/>
</dbReference>
<feature type="compositionally biased region" description="Polar residues" evidence="8">
    <location>
        <begin position="508"/>
        <end position="528"/>
    </location>
</feature>